<reference evidence="1 2" key="1">
    <citation type="submission" date="2016-10" db="EMBL/GenBank/DDBJ databases">
        <title>Arsenicibacter rosenii gen. nov., sp. nov., an efficient arsenic-methylating bacterium isolated from an arsenic-contaminated paddy soil.</title>
        <authorList>
            <person name="Huang K."/>
        </authorList>
    </citation>
    <scope>NUCLEOTIDE SEQUENCE [LARGE SCALE GENOMIC DNA]</scope>
    <source>
        <strain evidence="1 2">SM-1</strain>
    </source>
</reference>
<dbReference type="Proteomes" id="UP000181790">
    <property type="component" value="Unassembled WGS sequence"/>
</dbReference>
<keyword evidence="2" id="KW-1185">Reference proteome</keyword>
<organism evidence="1 2">
    <name type="scientific">Arsenicibacter rosenii</name>
    <dbReference type="NCBI Taxonomy" id="1750698"/>
    <lineage>
        <taxon>Bacteria</taxon>
        <taxon>Pseudomonadati</taxon>
        <taxon>Bacteroidota</taxon>
        <taxon>Cytophagia</taxon>
        <taxon>Cytophagales</taxon>
        <taxon>Spirosomataceae</taxon>
        <taxon>Arsenicibacter</taxon>
    </lineage>
</organism>
<proteinExistence type="predicted"/>
<dbReference type="RefSeq" id="WP_071504989.1">
    <property type="nucleotide sequence ID" value="NZ_MORL01000013.1"/>
</dbReference>
<dbReference type="EMBL" id="MORL01000013">
    <property type="protein sequence ID" value="OIN57277.1"/>
    <property type="molecule type" value="Genomic_DNA"/>
</dbReference>
<evidence type="ECO:0000313" key="2">
    <source>
        <dbReference type="Proteomes" id="UP000181790"/>
    </source>
</evidence>
<evidence type="ECO:0000313" key="1">
    <source>
        <dbReference type="EMBL" id="OIN57277.1"/>
    </source>
</evidence>
<dbReference type="AlphaFoldDB" id="A0A1S2VET8"/>
<comment type="caution">
    <text evidence="1">The sequence shown here is derived from an EMBL/GenBank/DDBJ whole genome shotgun (WGS) entry which is preliminary data.</text>
</comment>
<name>A0A1S2VET8_9BACT</name>
<protein>
    <submittedName>
        <fullName evidence="1">Uncharacterized protein</fullName>
    </submittedName>
</protein>
<accession>A0A1S2VET8</accession>
<gene>
    <name evidence="1" type="ORF">BLX24_20040</name>
</gene>
<sequence length="133" mass="15152">MPTDSAVLGFSNQWYAGGFKSAIDYRLDEESVIKLFSLPYFIASKWEACKSRGGNDLRFSSDFEDLVFVLDQAPDAETELLNSPADIRAWLKAEFSGLLKNPSIDEFIYAHLEPRYASRRTARILELFNRSSQ</sequence>